<proteinExistence type="predicted"/>
<keyword evidence="3" id="KW-1185">Reference proteome</keyword>
<accession>A0AAD7R7G1</accession>
<reference evidence="2" key="1">
    <citation type="journal article" date="2023" name="Science">
        <title>Genome structures resolve the early diversification of teleost fishes.</title>
        <authorList>
            <person name="Parey E."/>
            <person name="Louis A."/>
            <person name="Montfort J."/>
            <person name="Bouchez O."/>
            <person name="Roques C."/>
            <person name="Iampietro C."/>
            <person name="Lluch J."/>
            <person name="Castinel A."/>
            <person name="Donnadieu C."/>
            <person name="Desvignes T."/>
            <person name="Floi Bucao C."/>
            <person name="Jouanno E."/>
            <person name="Wen M."/>
            <person name="Mejri S."/>
            <person name="Dirks R."/>
            <person name="Jansen H."/>
            <person name="Henkel C."/>
            <person name="Chen W.J."/>
            <person name="Zahm M."/>
            <person name="Cabau C."/>
            <person name="Klopp C."/>
            <person name="Thompson A.W."/>
            <person name="Robinson-Rechavi M."/>
            <person name="Braasch I."/>
            <person name="Lecointre G."/>
            <person name="Bobe J."/>
            <person name="Postlethwait J.H."/>
            <person name="Berthelot C."/>
            <person name="Roest Crollius H."/>
            <person name="Guiguen Y."/>
        </authorList>
    </citation>
    <scope>NUCLEOTIDE SEQUENCE</scope>
    <source>
        <strain evidence="2">NC1722</strain>
    </source>
</reference>
<name>A0AAD7R7G1_9TELE</name>
<gene>
    <name evidence="2" type="ORF">AAFF_G00317380</name>
</gene>
<comment type="caution">
    <text evidence="2">The sequence shown here is derived from an EMBL/GenBank/DDBJ whole genome shotgun (WGS) entry which is preliminary data.</text>
</comment>
<dbReference type="AlphaFoldDB" id="A0AAD7R7G1"/>
<feature type="region of interest" description="Disordered" evidence="1">
    <location>
        <begin position="43"/>
        <end position="70"/>
    </location>
</feature>
<sequence>MAKDARALLSHHAWRWKRKTGIPFAAEPPLGALLSVMASGGAARLRGSRDRRSRSLGQIEKASTCPAPSVSGLKSSGLFTGLVNQPRTHIMLASTDKSPKATNDWPLLPSKMEGN</sequence>
<dbReference type="Proteomes" id="UP001221898">
    <property type="component" value="Unassembled WGS sequence"/>
</dbReference>
<protein>
    <submittedName>
        <fullName evidence="2">Uncharacterized protein</fullName>
    </submittedName>
</protein>
<dbReference type="EMBL" id="JAINUG010000473">
    <property type="protein sequence ID" value="KAJ8367487.1"/>
    <property type="molecule type" value="Genomic_DNA"/>
</dbReference>
<organism evidence="2 3">
    <name type="scientific">Aldrovandia affinis</name>
    <dbReference type="NCBI Taxonomy" id="143900"/>
    <lineage>
        <taxon>Eukaryota</taxon>
        <taxon>Metazoa</taxon>
        <taxon>Chordata</taxon>
        <taxon>Craniata</taxon>
        <taxon>Vertebrata</taxon>
        <taxon>Euteleostomi</taxon>
        <taxon>Actinopterygii</taxon>
        <taxon>Neopterygii</taxon>
        <taxon>Teleostei</taxon>
        <taxon>Notacanthiformes</taxon>
        <taxon>Halosauridae</taxon>
        <taxon>Aldrovandia</taxon>
    </lineage>
</organism>
<evidence type="ECO:0000313" key="2">
    <source>
        <dbReference type="EMBL" id="KAJ8367487.1"/>
    </source>
</evidence>
<feature type="region of interest" description="Disordered" evidence="1">
    <location>
        <begin position="94"/>
        <end position="115"/>
    </location>
</feature>
<evidence type="ECO:0000313" key="3">
    <source>
        <dbReference type="Proteomes" id="UP001221898"/>
    </source>
</evidence>
<evidence type="ECO:0000256" key="1">
    <source>
        <dbReference type="SAM" id="MobiDB-lite"/>
    </source>
</evidence>